<dbReference type="Gene3D" id="3.40.50.1240">
    <property type="entry name" value="Phosphoglycerate mutase-like"/>
    <property type="match status" value="1"/>
</dbReference>
<gene>
    <name evidence="3" type="ORF">FXF36_13585</name>
</gene>
<evidence type="ECO:0000256" key="2">
    <source>
        <dbReference type="PIRSR" id="PIRSR613078-2"/>
    </source>
</evidence>
<dbReference type="InterPro" id="IPR050275">
    <property type="entry name" value="PGM_Phosphatase"/>
</dbReference>
<dbReference type="KEGG" id="pxv:FXF36_13585"/>
<name>A0A5P6VW27_PSEXY</name>
<evidence type="ECO:0000313" key="3">
    <source>
        <dbReference type="EMBL" id="QFJ55841.1"/>
    </source>
</evidence>
<dbReference type="Proteomes" id="UP000327030">
    <property type="component" value="Chromosome 1"/>
</dbReference>
<dbReference type="SMART" id="SM00855">
    <property type="entry name" value="PGAM"/>
    <property type="match status" value="1"/>
</dbReference>
<dbReference type="GO" id="GO:0005737">
    <property type="term" value="C:cytoplasm"/>
    <property type="evidence" value="ECO:0007669"/>
    <property type="project" value="TreeGrafter"/>
</dbReference>
<dbReference type="EMBL" id="CP043028">
    <property type="protein sequence ID" value="QFJ55841.1"/>
    <property type="molecule type" value="Genomic_DNA"/>
</dbReference>
<evidence type="ECO:0000256" key="1">
    <source>
        <dbReference type="PIRSR" id="PIRSR613078-1"/>
    </source>
</evidence>
<feature type="binding site" evidence="2">
    <location>
        <begin position="11"/>
        <end position="18"/>
    </location>
    <ligand>
        <name>substrate</name>
    </ligand>
</feature>
<feature type="active site" description="Proton donor/acceptor" evidence="1">
    <location>
        <position position="79"/>
    </location>
</feature>
<dbReference type="AlphaFoldDB" id="A0A5P6VW27"/>
<protein>
    <submittedName>
        <fullName evidence="3">Histidine phosphatase family protein</fullName>
    </submittedName>
</protein>
<proteinExistence type="predicted"/>
<dbReference type="PANTHER" id="PTHR48100">
    <property type="entry name" value="BROAD-SPECIFICITY PHOSPHATASE YOR283W-RELATED"/>
    <property type="match status" value="1"/>
</dbReference>
<sequence length="193" mass="21583">MTEVRHITFIRHGKTPGNERKAYIGITDEKLSTDGQELIKNRVYPPADIVFSSPLARCIETAEIIYPGMKPVIVQDLRETDFGLFEGKNYQELADNPEYQRWIDSGGTEAFPKGESPAAANERFLRGFQEVLKNIGDAEDISIVAHGGTIMAVLSHYFGGDFYSYMTENGEGYTFDLSHDSIFSGLRPGSFTR</sequence>
<reference evidence="4" key="1">
    <citation type="submission" date="2019-08" db="EMBL/GenBank/DDBJ databases">
        <title>Complete Genome Sequence of the Polysaccharide-Degrading Rumen Bacterium Pseudobutyrivibrio xylanivorans MA3014.</title>
        <authorList>
            <person name="Palevich N."/>
            <person name="Maclean P.H."/>
            <person name="Kelly W.J."/>
            <person name="Leahy S.C."/>
            <person name="Rakonjac J."/>
            <person name="Attwood G.T."/>
        </authorList>
    </citation>
    <scope>NUCLEOTIDE SEQUENCE [LARGE SCALE GENOMIC DNA]</scope>
    <source>
        <strain evidence="4">MA3014</strain>
    </source>
</reference>
<dbReference type="CDD" id="cd07067">
    <property type="entry name" value="HP_PGM_like"/>
    <property type="match status" value="1"/>
</dbReference>
<dbReference type="Pfam" id="PF00300">
    <property type="entry name" value="His_Phos_1"/>
    <property type="match status" value="1"/>
</dbReference>
<dbReference type="InterPro" id="IPR013078">
    <property type="entry name" value="His_Pase_superF_clade-1"/>
</dbReference>
<evidence type="ECO:0000313" key="4">
    <source>
        <dbReference type="Proteomes" id="UP000327030"/>
    </source>
</evidence>
<dbReference type="OrthoDB" id="9783269at2"/>
<organism evidence="3 4">
    <name type="scientific">Pseudobutyrivibrio xylanivorans</name>
    <dbReference type="NCBI Taxonomy" id="185007"/>
    <lineage>
        <taxon>Bacteria</taxon>
        <taxon>Bacillati</taxon>
        <taxon>Bacillota</taxon>
        <taxon>Clostridia</taxon>
        <taxon>Lachnospirales</taxon>
        <taxon>Lachnospiraceae</taxon>
        <taxon>Pseudobutyrivibrio</taxon>
    </lineage>
</organism>
<dbReference type="PANTHER" id="PTHR48100:SF59">
    <property type="entry name" value="ADENOSYLCOBALAMIN_ALPHA-RIBAZOLE PHOSPHATASE"/>
    <property type="match status" value="1"/>
</dbReference>
<dbReference type="GO" id="GO:0016791">
    <property type="term" value="F:phosphatase activity"/>
    <property type="evidence" value="ECO:0007669"/>
    <property type="project" value="TreeGrafter"/>
</dbReference>
<accession>A0A5P6VW27</accession>
<feature type="active site" description="Tele-phosphohistidine intermediate" evidence="1">
    <location>
        <position position="12"/>
    </location>
</feature>
<feature type="binding site" evidence="2">
    <location>
        <position position="57"/>
    </location>
    <ligand>
        <name>substrate</name>
    </ligand>
</feature>
<dbReference type="InterPro" id="IPR029033">
    <property type="entry name" value="His_PPase_superfam"/>
</dbReference>
<dbReference type="SUPFAM" id="SSF53254">
    <property type="entry name" value="Phosphoglycerate mutase-like"/>
    <property type="match status" value="1"/>
</dbReference>
<dbReference type="RefSeq" id="WP_151624982.1">
    <property type="nucleotide sequence ID" value="NZ_CP043028.1"/>
</dbReference>